<dbReference type="Proteomes" id="UP000192472">
    <property type="component" value="Unassembled WGS sequence"/>
</dbReference>
<dbReference type="GO" id="GO:0030313">
    <property type="term" value="C:cell envelope"/>
    <property type="evidence" value="ECO:0007669"/>
    <property type="project" value="UniProtKB-SubCell"/>
</dbReference>
<protein>
    <submittedName>
        <fullName evidence="4">Imelysin</fullName>
    </submittedName>
</protein>
<proteinExistence type="predicted"/>
<reference evidence="4 5" key="1">
    <citation type="submission" date="2017-04" db="EMBL/GenBank/DDBJ databases">
        <authorList>
            <person name="Afonso C.L."/>
            <person name="Miller P.J."/>
            <person name="Scott M.A."/>
            <person name="Spackman E."/>
            <person name="Goraichik I."/>
            <person name="Dimitrov K.M."/>
            <person name="Suarez D.L."/>
            <person name="Swayne D.E."/>
        </authorList>
    </citation>
    <scope>NUCLEOTIDE SEQUENCE [LARGE SCALE GENOMIC DNA]</scope>
    <source>
        <strain evidence="4 5">DSM 26133</strain>
    </source>
</reference>
<sequence length="369" mass="40975">MKVSKILLSVFTIALASCDSGTNESTEDSFDRGAMLTNWADHIIMPAYENYLDEIEALVIATNTFNTTVNEANLASLRTQWQSAYLAWQWVAMFEIGQAETVSLQSYTNLFPTNSTEIEANITSGNYNLELPSRRDQQGFPAIDYLINGVGESEAAIVGIFSDTQTGEKYRNYLSDIVGRLNLLTTQVVDDWQNGYRETFVNNDGSSATGAVNKVANDYIYYFEKHLRASKIGIPAGVFSGTPDAKDVESYYGSSFSKALYEEALAASQAFFNGQHFESSTTGEGFNSYLDYLNSIKQGEDLTKLINDQFVTIESTGSHLSDDLSEQVETDNALMLNTYDELQKNVIHFKVDMLQALNIKVDYVDADGD</sequence>
<dbReference type="InterPro" id="IPR018976">
    <property type="entry name" value="Imelysin-like"/>
</dbReference>
<evidence type="ECO:0000259" key="3">
    <source>
        <dbReference type="Pfam" id="PF09375"/>
    </source>
</evidence>
<dbReference type="OrthoDB" id="650514at2"/>
<dbReference type="CDD" id="cd14659">
    <property type="entry name" value="Imelysin-like_IPPA"/>
    <property type="match status" value="1"/>
</dbReference>
<comment type="subcellular location">
    <subcellularLocation>
        <location evidence="1">Cell envelope</location>
    </subcellularLocation>
</comment>
<dbReference type="EMBL" id="FWYF01000001">
    <property type="protein sequence ID" value="SMD31891.1"/>
    <property type="molecule type" value="Genomic_DNA"/>
</dbReference>
<gene>
    <name evidence="4" type="ORF">SAMN04488029_0229</name>
</gene>
<dbReference type="PROSITE" id="PS51257">
    <property type="entry name" value="PROKAR_LIPOPROTEIN"/>
    <property type="match status" value="1"/>
</dbReference>
<name>A0A1W2G5M0_REIFA</name>
<evidence type="ECO:0000256" key="1">
    <source>
        <dbReference type="ARBA" id="ARBA00004196"/>
    </source>
</evidence>
<keyword evidence="5" id="KW-1185">Reference proteome</keyword>
<dbReference type="Gene3D" id="1.20.1420.20">
    <property type="entry name" value="M75 peptidase, HXXE motif"/>
    <property type="match status" value="1"/>
</dbReference>
<evidence type="ECO:0000256" key="2">
    <source>
        <dbReference type="ARBA" id="ARBA00022729"/>
    </source>
</evidence>
<evidence type="ECO:0000313" key="4">
    <source>
        <dbReference type="EMBL" id="SMD31891.1"/>
    </source>
</evidence>
<dbReference type="InterPro" id="IPR034984">
    <property type="entry name" value="Imelysin-like_IPPA"/>
</dbReference>
<dbReference type="AlphaFoldDB" id="A0A1W2G5M0"/>
<evidence type="ECO:0000313" key="5">
    <source>
        <dbReference type="Proteomes" id="UP000192472"/>
    </source>
</evidence>
<feature type="domain" description="Imelysin-like" evidence="3">
    <location>
        <begin position="44"/>
        <end position="333"/>
    </location>
</feature>
<organism evidence="4 5">
    <name type="scientific">Reichenbachiella faecimaris</name>
    <dbReference type="NCBI Taxonomy" id="692418"/>
    <lineage>
        <taxon>Bacteria</taxon>
        <taxon>Pseudomonadati</taxon>
        <taxon>Bacteroidota</taxon>
        <taxon>Cytophagia</taxon>
        <taxon>Cytophagales</taxon>
        <taxon>Reichenbachiellaceae</taxon>
        <taxon>Reichenbachiella</taxon>
    </lineage>
</organism>
<keyword evidence="2" id="KW-0732">Signal</keyword>
<dbReference type="Pfam" id="PF09375">
    <property type="entry name" value="Peptidase_M75"/>
    <property type="match status" value="1"/>
</dbReference>
<accession>A0A1W2G5M0</accession>
<dbReference type="RefSeq" id="WP_084370583.1">
    <property type="nucleotide sequence ID" value="NZ_FWYF01000001.1"/>
</dbReference>
<dbReference type="STRING" id="692418.SAMN04488029_0229"/>
<dbReference type="InterPro" id="IPR038352">
    <property type="entry name" value="Imelysin_sf"/>
</dbReference>